<keyword evidence="2" id="KW-1185">Reference proteome</keyword>
<dbReference type="Proteomes" id="UP000662783">
    <property type="component" value="Chromosome"/>
</dbReference>
<reference evidence="1" key="1">
    <citation type="submission" date="2021-02" db="EMBL/GenBank/DDBJ databases">
        <title>Fulvivirga sp. S481 isolated from sea water.</title>
        <authorList>
            <person name="Bae S.S."/>
            <person name="Baek K."/>
        </authorList>
    </citation>
    <scope>NUCLEOTIDE SEQUENCE</scope>
    <source>
        <strain evidence="1">S481</strain>
    </source>
</reference>
<evidence type="ECO:0000313" key="1">
    <source>
        <dbReference type="EMBL" id="QSE99334.1"/>
    </source>
</evidence>
<dbReference type="EMBL" id="CP070608">
    <property type="protein sequence ID" value="QSE99334.1"/>
    <property type="molecule type" value="Genomic_DNA"/>
</dbReference>
<name>A0A974WJY0_9BACT</name>
<dbReference type="GO" id="GO:0004177">
    <property type="term" value="F:aminopeptidase activity"/>
    <property type="evidence" value="ECO:0007669"/>
    <property type="project" value="TreeGrafter"/>
</dbReference>
<dbReference type="SUPFAM" id="SSF55486">
    <property type="entry name" value="Metalloproteases ('zincins'), catalytic domain"/>
    <property type="match status" value="1"/>
</dbReference>
<dbReference type="InterPro" id="IPR042252">
    <property type="entry name" value="MtfA_N"/>
</dbReference>
<dbReference type="Gene3D" id="3.40.390.10">
    <property type="entry name" value="Collagenase (Catalytic Domain)"/>
    <property type="match status" value="1"/>
</dbReference>
<accession>A0A974WJY0</accession>
<proteinExistence type="predicted"/>
<dbReference type="PANTHER" id="PTHR30164:SF2">
    <property type="entry name" value="PROTEIN MTFA"/>
    <property type="match status" value="1"/>
</dbReference>
<dbReference type="KEGG" id="fuv:JR347_04655"/>
<organism evidence="1 2">
    <name type="scientific">Fulvivirga lutea</name>
    <dbReference type="NCBI Taxonomy" id="2810512"/>
    <lineage>
        <taxon>Bacteria</taxon>
        <taxon>Pseudomonadati</taxon>
        <taxon>Bacteroidota</taxon>
        <taxon>Cytophagia</taxon>
        <taxon>Cytophagales</taxon>
        <taxon>Fulvivirgaceae</taxon>
        <taxon>Fulvivirga</taxon>
    </lineage>
</organism>
<dbReference type="Pfam" id="PF06167">
    <property type="entry name" value="Peptidase_M90"/>
    <property type="match status" value="1"/>
</dbReference>
<sequence>MKVRRPLYPKYRAILHKYCAYYKLLSSQDKVEFERKLRRFMYSKRFIPRGIPVVTDEMRVLISASAIQLTFKLPEVYLAHFDKILIYPDEYYSHINKRYHLGEVNPRAGIIVLSWKAFVQGYGDLKDSYNLGIHEMAHAIHFENRIKNEEFEFLNREALFALDKITRREMANIRAGNDHLLRAYAGTNEYEFFAVTLEYFFEQPQELKREHPDLYETLKTLLNQDPLKLYKFDLH</sequence>
<gene>
    <name evidence="1" type="ORF">JR347_04655</name>
</gene>
<dbReference type="InterPro" id="IPR024079">
    <property type="entry name" value="MetalloPept_cat_dom_sf"/>
</dbReference>
<dbReference type="AlphaFoldDB" id="A0A974WJY0"/>
<dbReference type="GO" id="GO:0005829">
    <property type="term" value="C:cytosol"/>
    <property type="evidence" value="ECO:0007669"/>
    <property type="project" value="TreeGrafter"/>
</dbReference>
<evidence type="ECO:0000313" key="2">
    <source>
        <dbReference type="Proteomes" id="UP000662783"/>
    </source>
</evidence>
<dbReference type="GO" id="GO:0008237">
    <property type="term" value="F:metallopeptidase activity"/>
    <property type="evidence" value="ECO:0007669"/>
    <property type="project" value="InterPro"/>
</dbReference>
<protein>
    <submittedName>
        <fullName evidence="1">Zinc-dependent peptidase</fullName>
    </submittedName>
</protein>
<dbReference type="InterPro" id="IPR010384">
    <property type="entry name" value="MtfA_fam"/>
</dbReference>
<dbReference type="Gene3D" id="1.10.472.150">
    <property type="entry name" value="Glucose-regulated metallo-peptidase M90, N-terminal domain"/>
    <property type="match status" value="1"/>
</dbReference>
<dbReference type="CDD" id="cd20170">
    <property type="entry name" value="Peptidase_M90-like"/>
    <property type="match status" value="1"/>
</dbReference>
<dbReference type="PANTHER" id="PTHR30164">
    <property type="entry name" value="MTFA PEPTIDASE"/>
    <property type="match status" value="1"/>
</dbReference>